<evidence type="ECO:0000313" key="12">
    <source>
        <dbReference type="Proteomes" id="UP000177197"/>
    </source>
</evidence>
<accession>A0A1F5CBU8</accession>
<dbReference type="InterPro" id="IPR004154">
    <property type="entry name" value="Anticodon-bd"/>
</dbReference>
<dbReference type="InterPro" id="IPR002316">
    <property type="entry name" value="Pro-tRNA-ligase_IIa"/>
</dbReference>
<dbReference type="Gene3D" id="3.30.930.10">
    <property type="entry name" value="Bira Bifunctional Protein, Domain 2"/>
    <property type="match status" value="1"/>
</dbReference>
<sequence length="386" mass="43628">MLQSQLFGKTLREAPSGAESQNQILLTRGGFIKQMMSGVYSLLPLGFRVFKNIENVIREELAAVGAQEVSMPIIHPAEIWKKTGRFHEIGRELWRIKNRENQDFVLAMTHEEAIAETAAHYISSGTDLPLLLNQFQVKIRDEERPRGGLLRLREFVMQDAYSFDKNEKDLDQTYKKIIEAYEKIFKRLEVKIIPVKADSGIMGGSESHEFMALSLAGEDELNGKKAIELGHTFKLGYKYSKPFNIYFEEKGQKKLAIMGSYGIGLDRLIAAIVETSHDNRGIVWPKAASPFRAHLVTLGKTGDRVKKASDKIYNGLIKQGINILYDDRDQMSVGEKFADADLIGICLRIVVSAKTLEKASMELKSRKEEKTSLMKIRDLSKVSLKL</sequence>
<dbReference type="GO" id="GO:0006433">
    <property type="term" value="P:prolyl-tRNA aminoacylation"/>
    <property type="evidence" value="ECO:0007669"/>
    <property type="project" value="InterPro"/>
</dbReference>
<protein>
    <recommendedName>
        <fullName evidence="2">Proline--tRNA ligase</fullName>
        <ecNumber evidence="1">6.1.1.15</ecNumber>
    </recommendedName>
    <alternativeName>
        <fullName evidence="8">Prolyl-tRNA synthetase</fullName>
    </alternativeName>
</protein>
<dbReference type="InterPro" id="IPR044140">
    <property type="entry name" value="ProRS_anticodon_short"/>
</dbReference>
<proteinExistence type="predicted"/>
<reference evidence="11 12" key="1">
    <citation type="journal article" date="2016" name="Nat. Commun.">
        <title>Thousands of microbial genomes shed light on interconnected biogeochemical processes in an aquifer system.</title>
        <authorList>
            <person name="Anantharaman K."/>
            <person name="Brown C.T."/>
            <person name="Hug L.A."/>
            <person name="Sharon I."/>
            <person name="Castelle C.J."/>
            <person name="Probst A.J."/>
            <person name="Thomas B.C."/>
            <person name="Singh A."/>
            <person name="Wilkins M.J."/>
            <person name="Karaoz U."/>
            <person name="Brodie E.L."/>
            <person name="Williams K.H."/>
            <person name="Hubbard S.S."/>
            <person name="Banfield J.F."/>
        </authorList>
    </citation>
    <scope>NUCLEOTIDE SEQUENCE [LARGE SCALE GENOMIC DNA]</scope>
</reference>
<dbReference type="InterPro" id="IPR036621">
    <property type="entry name" value="Anticodon-bd_dom_sf"/>
</dbReference>
<dbReference type="GO" id="GO:0005524">
    <property type="term" value="F:ATP binding"/>
    <property type="evidence" value="ECO:0007669"/>
    <property type="project" value="UniProtKB-KW"/>
</dbReference>
<keyword evidence="5" id="KW-0067">ATP-binding</keyword>
<evidence type="ECO:0000256" key="1">
    <source>
        <dbReference type="ARBA" id="ARBA00012831"/>
    </source>
</evidence>
<dbReference type="PANTHER" id="PTHR42753:SF2">
    <property type="entry name" value="PROLINE--TRNA LIGASE"/>
    <property type="match status" value="1"/>
</dbReference>
<dbReference type="GO" id="GO:0005829">
    <property type="term" value="C:cytosol"/>
    <property type="evidence" value="ECO:0007669"/>
    <property type="project" value="TreeGrafter"/>
</dbReference>
<comment type="catalytic activity">
    <reaction evidence="9">
        <text>tRNA(Pro) + L-proline + ATP = L-prolyl-tRNA(Pro) + AMP + diphosphate</text>
        <dbReference type="Rhea" id="RHEA:14305"/>
        <dbReference type="Rhea" id="RHEA-COMP:9700"/>
        <dbReference type="Rhea" id="RHEA-COMP:9702"/>
        <dbReference type="ChEBI" id="CHEBI:30616"/>
        <dbReference type="ChEBI" id="CHEBI:33019"/>
        <dbReference type="ChEBI" id="CHEBI:60039"/>
        <dbReference type="ChEBI" id="CHEBI:78442"/>
        <dbReference type="ChEBI" id="CHEBI:78532"/>
        <dbReference type="ChEBI" id="CHEBI:456215"/>
        <dbReference type="EC" id="6.1.1.15"/>
    </reaction>
</comment>
<dbReference type="Gene3D" id="3.40.50.800">
    <property type="entry name" value="Anticodon-binding domain"/>
    <property type="match status" value="1"/>
</dbReference>
<dbReference type="InterPro" id="IPR002314">
    <property type="entry name" value="aa-tRNA-synt_IIb"/>
</dbReference>
<comment type="caution">
    <text evidence="11">The sequence shown here is derived from an EMBL/GenBank/DDBJ whole genome shotgun (WGS) entry which is preliminary data.</text>
</comment>
<evidence type="ECO:0000259" key="10">
    <source>
        <dbReference type="PROSITE" id="PS50862"/>
    </source>
</evidence>
<dbReference type="PANTHER" id="PTHR42753">
    <property type="entry name" value="MITOCHONDRIAL RIBOSOME PROTEIN L39/PROLYL-TRNA LIGASE FAMILY MEMBER"/>
    <property type="match status" value="1"/>
</dbReference>
<gene>
    <name evidence="11" type="ORF">A3I30_03425</name>
</gene>
<dbReference type="AlphaFoldDB" id="A0A1F5CBU8"/>
<name>A0A1F5CBU8_9BACT</name>
<dbReference type="Proteomes" id="UP000177197">
    <property type="component" value="Unassembled WGS sequence"/>
</dbReference>
<dbReference type="InterPro" id="IPR050062">
    <property type="entry name" value="Pro-tRNA_synthetase"/>
</dbReference>
<keyword evidence="6" id="KW-0648">Protein biosynthesis</keyword>
<dbReference type="EMBL" id="MEYV01000010">
    <property type="protein sequence ID" value="OGD40317.1"/>
    <property type="molecule type" value="Genomic_DNA"/>
</dbReference>
<evidence type="ECO:0000256" key="5">
    <source>
        <dbReference type="ARBA" id="ARBA00022840"/>
    </source>
</evidence>
<evidence type="ECO:0000256" key="9">
    <source>
        <dbReference type="ARBA" id="ARBA00047671"/>
    </source>
</evidence>
<dbReference type="Pfam" id="PF03129">
    <property type="entry name" value="HGTP_anticodon"/>
    <property type="match status" value="1"/>
</dbReference>
<dbReference type="EC" id="6.1.1.15" evidence="1"/>
<dbReference type="InterPro" id="IPR045864">
    <property type="entry name" value="aa-tRNA-synth_II/BPL/LPL"/>
</dbReference>
<dbReference type="GO" id="GO:0004827">
    <property type="term" value="F:proline-tRNA ligase activity"/>
    <property type="evidence" value="ECO:0007669"/>
    <property type="project" value="UniProtKB-EC"/>
</dbReference>
<dbReference type="Pfam" id="PF00587">
    <property type="entry name" value="tRNA-synt_2b"/>
    <property type="match status" value="1"/>
</dbReference>
<dbReference type="PROSITE" id="PS50862">
    <property type="entry name" value="AA_TRNA_LIGASE_II"/>
    <property type="match status" value="1"/>
</dbReference>
<evidence type="ECO:0000256" key="3">
    <source>
        <dbReference type="ARBA" id="ARBA00022598"/>
    </source>
</evidence>
<evidence type="ECO:0000313" key="11">
    <source>
        <dbReference type="EMBL" id="OGD40317.1"/>
    </source>
</evidence>
<evidence type="ECO:0000256" key="2">
    <source>
        <dbReference type="ARBA" id="ARBA00019110"/>
    </source>
</evidence>
<dbReference type="CDD" id="cd00861">
    <property type="entry name" value="ProRS_anticodon_short"/>
    <property type="match status" value="1"/>
</dbReference>
<organism evidence="11 12">
    <name type="scientific">Candidatus Azambacteria bacterium RIFCSPLOWO2_02_FULL_44_14</name>
    <dbReference type="NCBI Taxonomy" id="1797306"/>
    <lineage>
        <taxon>Bacteria</taxon>
        <taxon>Candidatus Azamiibacteriota</taxon>
    </lineage>
</organism>
<keyword evidence="7" id="KW-0030">Aminoacyl-tRNA synthetase</keyword>
<dbReference type="SUPFAM" id="SSF52954">
    <property type="entry name" value="Class II aaRS ABD-related"/>
    <property type="match status" value="1"/>
</dbReference>
<keyword evidence="3" id="KW-0436">Ligase</keyword>
<dbReference type="InterPro" id="IPR033730">
    <property type="entry name" value="ProRS_core_prok"/>
</dbReference>
<feature type="domain" description="Aminoacyl-transfer RNA synthetases class-II family profile" evidence="10">
    <location>
        <begin position="33"/>
        <end position="285"/>
    </location>
</feature>
<dbReference type="CDD" id="cd00779">
    <property type="entry name" value="ProRS_core_prok"/>
    <property type="match status" value="1"/>
</dbReference>
<keyword evidence="4" id="KW-0547">Nucleotide-binding</keyword>
<evidence type="ECO:0000256" key="6">
    <source>
        <dbReference type="ARBA" id="ARBA00022917"/>
    </source>
</evidence>
<dbReference type="PRINTS" id="PR01046">
    <property type="entry name" value="TRNASYNTHPRO"/>
</dbReference>
<dbReference type="InterPro" id="IPR006195">
    <property type="entry name" value="aa-tRNA-synth_II"/>
</dbReference>
<evidence type="ECO:0000256" key="4">
    <source>
        <dbReference type="ARBA" id="ARBA00022741"/>
    </source>
</evidence>
<evidence type="ECO:0000256" key="7">
    <source>
        <dbReference type="ARBA" id="ARBA00023146"/>
    </source>
</evidence>
<dbReference type="SUPFAM" id="SSF55681">
    <property type="entry name" value="Class II aaRS and biotin synthetases"/>
    <property type="match status" value="1"/>
</dbReference>
<evidence type="ECO:0000256" key="8">
    <source>
        <dbReference type="ARBA" id="ARBA00029731"/>
    </source>
</evidence>